<dbReference type="GO" id="GO:0003700">
    <property type="term" value="F:DNA-binding transcription factor activity"/>
    <property type="evidence" value="ECO:0007669"/>
    <property type="project" value="TreeGrafter"/>
</dbReference>
<proteinExistence type="predicted"/>
<evidence type="ECO:0000256" key="1">
    <source>
        <dbReference type="ARBA" id="ARBA00022491"/>
    </source>
</evidence>
<reference evidence="7" key="1">
    <citation type="submission" date="2016-10" db="EMBL/GenBank/DDBJ databases">
        <authorList>
            <person name="Varghese N."/>
            <person name="Submissions S."/>
        </authorList>
    </citation>
    <scope>NUCLEOTIDE SEQUENCE [LARGE SCALE GENOMIC DNA]</scope>
    <source>
        <strain evidence="7">DSM 45419</strain>
    </source>
</reference>
<dbReference type="SMART" id="SM00354">
    <property type="entry name" value="HTH_LACI"/>
    <property type="match status" value="1"/>
</dbReference>
<keyword evidence="7" id="KW-1185">Reference proteome</keyword>
<evidence type="ECO:0000313" key="6">
    <source>
        <dbReference type="EMBL" id="SDN05191.1"/>
    </source>
</evidence>
<evidence type="ECO:0000256" key="4">
    <source>
        <dbReference type="ARBA" id="ARBA00023163"/>
    </source>
</evidence>
<keyword evidence="4" id="KW-0804">Transcription</keyword>
<dbReference type="SUPFAM" id="SSF53822">
    <property type="entry name" value="Periplasmic binding protein-like I"/>
    <property type="match status" value="1"/>
</dbReference>
<keyword evidence="1" id="KW-0678">Repressor</keyword>
<dbReference type="PROSITE" id="PS50932">
    <property type="entry name" value="HTH_LACI_2"/>
    <property type="match status" value="1"/>
</dbReference>
<sequence length="350" mass="37789">MGRKPTLRDVSVASGLSTYTVSRALSDGDGVSAASREAVLKAAREVGYVPNAAAQQLRKNTRSSVAVITASTSNHYYLELMRGIDRTLRRSGRTTVVADIAAEGRYTTALEDATVQHLIQSRAAGVISTLTLRGSNLDLLHDWDIPVVFVDAAPPEEAGLVPSITTDNRSASQAVGDHLAEHGYGQWLLLAYPSRWSTRVPREAGLRETARRHGAELTVVESENDVDSAVRALEAHLDRSGPAPRALVAGNNPLLQGALRVLRSRGLRVPDDVAVIAFDEFPWAPLLDPPLTVLDEHSETIGELAAQTLTRLIDAQIEAERAGRPVTPAYLPDDRREVAFDLVVRKSCGC</sequence>
<evidence type="ECO:0000313" key="7">
    <source>
        <dbReference type="Proteomes" id="UP000198680"/>
    </source>
</evidence>
<dbReference type="Gene3D" id="3.40.50.2300">
    <property type="match status" value="2"/>
</dbReference>
<dbReference type="InterPro" id="IPR028082">
    <property type="entry name" value="Peripla_BP_I"/>
</dbReference>
<feature type="domain" description="HTH lacI-type" evidence="5">
    <location>
        <begin position="5"/>
        <end position="59"/>
    </location>
</feature>
<dbReference type="EMBL" id="FNHE01000011">
    <property type="protein sequence ID" value="SDN05191.1"/>
    <property type="molecule type" value="Genomic_DNA"/>
</dbReference>
<protein>
    <submittedName>
        <fullName evidence="6">Transcriptional regulator, LacI family</fullName>
    </submittedName>
</protein>
<dbReference type="OrthoDB" id="3595338at2"/>
<dbReference type="Pfam" id="PF00356">
    <property type="entry name" value="LacI"/>
    <property type="match status" value="1"/>
</dbReference>
<dbReference type="GO" id="GO:0000976">
    <property type="term" value="F:transcription cis-regulatory region binding"/>
    <property type="evidence" value="ECO:0007669"/>
    <property type="project" value="TreeGrafter"/>
</dbReference>
<dbReference type="PANTHER" id="PTHR30146">
    <property type="entry name" value="LACI-RELATED TRANSCRIPTIONAL REPRESSOR"/>
    <property type="match status" value="1"/>
</dbReference>
<dbReference type="STRING" id="1137991.SAMN05660642_03928"/>
<evidence type="ECO:0000259" key="5">
    <source>
        <dbReference type="PROSITE" id="PS50932"/>
    </source>
</evidence>
<dbReference type="InterPro" id="IPR000843">
    <property type="entry name" value="HTH_LacI"/>
</dbReference>
<dbReference type="Proteomes" id="UP000198680">
    <property type="component" value="Unassembled WGS sequence"/>
</dbReference>
<name>A0A1G9Y9L0_9ACTN</name>
<keyword evidence="2" id="KW-0805">Transcription regulation</keyword>
<dbReference type="CDD" id="cd01392">
    <property type="entry name" value="HTH_LacI"/>
    <property type="match status" value="1"/>
</dbReference>
<dbReference type="Pfam" id="PF00532">
    <property type="entry name" value="Peripla_BP_1"/>
    <property type="match status" value="1"/>
</dbReference>
<evidence type="ECO:0000256" key="3">
    <source>
        <dbReference type="ARBA" id="ARBA00023125"/>
    </source>
</evidence>
<dbReference type="RefSeq" id="WP_091222322.1">
    <property type="nucleotide sequence ID" value="NZ_FNHE01000011.1"/>
</dbReference>
<gene>
    <name evidence="6" type="ORF">SAMN05660642_03928</name>
</gene>
<dbReference type="Gene3D" id="1.10.260.40">
    <property type="entry name" value="lambda repressor-like DNA-binding domains"/>
    <property type="match status" value="1"/>
</dbReference>
<accession>A0A1G9Y9L0</accession>
<dbReference type="InterPro" id="IPR001761">
    <property type="entry name" value="Peripla_BP/Lac1_sug-bd_dom"/>
</dbReference>
<keyword evidence="3" id="KW-0238">DNA-binding</keyword>
<dbReference type="CDD" id="cd06267">
    <property type="entry name" value="PBP1_LacI_sugar_binding-like"/>
    <property type="match status" value="1"/>
</dbReference>
<dbReference type="SUPFAM" id="SSF47413">
    <property type="entry name" value="lambda repressor-like DNA-binding domains"/>
    <property type="match status" value="1"/>
</dbReference>
<organism evidence="6 7">
    <name type="scientific">Geodermatophilus siccatus</name>
    <dbReference type="NCBI Taxonomy" id="1137991"/>
    <lineage>
        <taxon>Bacteria</taxon>
        <taxon>Bacillati</taxon>
        <taxon>Actinomycetota</taxon>
        <taxon>Actinomycetes</taxon>
        <taxon>Geodermatophilales</taxon>
        <taxon>Geodermatophilaceae</taxon>
        <taxon>Geodermatophilus</taxon>
    </lineage>
</organism>
<dbReference type="AlphaFoldDB" id="A0A1G9Y9L0"/>
<evidence type="ECO:0000256" key="2">
    <source>
        <dbReference type="ARBA" id="ARBA00023015"/>
    </source>
</evidence>
<dbReference type="PANTHER" id="PTHR30146:SF148">
    <property type="entry name" value="HTH-TYPE TRANSCRIPTIONAL REPRESSOR PURR-RELATED"/>
    <property type="match status" value="1"/>
</dbReference>
<dbReference type="InterPro" id="IPR010982">
    <property type="entry name" value="Lambda_DNA-bd_dom_sf"/>
</dbReference>